<feature type="region of interest" description="Disordered" evidence="1">
    <location>
        <begin position="199"/>
        <end position="218"/>
    </location>
</feature>
<keyword evidence="3" id="KW-1185">Reference proteome</keyword>
<name>A0A815L182_9BILA</name>
<feature type="region of interest" description="Disordered" evidence="1">
    <location>
        <begin position="1"/>
        <end position="25"/>
    </location>
</feature>
<organism evidence="2 3">
    <name type="scientific">Adineta steineri</name>
    <dbReference type="NCBI Taxonomy" id="433720"/>
    <lineage>
        <taxon>Eukaryota</taxon>
        <taxon>Metazoa</taxon>
        <taxon>Spiralia</taxon>
        <taxon>Gnathifera</taxon>
        <taxon>Rotifera</taxon>
        <taxon>Eurotatoria</taxon>
        <taxon>Bdelloidea</taxon>
        <taxon>Adinetida</taxon>
        <taxon>Adinetidae</taxon>
        <taxon>Adineta</taxon>
    </lineage>
</organism>
<reference evidence="2" key="1">
    <citation type="submission" date="2021-02" db="EMBL/GenBank/DDBJ databases">
        <authorList>
            <person name="Nowell W R."/>
        </authorList>
    </citation>
    <scope>NUCLEOTIDE SEQUENCE</scope>
</reference>
<dbReference type="EMBL" id="CAJNOM010000372">
    <property type="protein sequence ID" value="CAF1400097.1"/>
    <property type="molecule type" value="Genomic_DNA"/>
</dbReference>
<dbReference type="OrthoDB" id="10020769at2759"/>
<dbReference type="Proteomes" id="UP000663832">
    <property type="component" value="Unassembled WGS sequence"/>
</dbReference>
<dbReference type="AlphaFoldDB" id="A0A815L182"/>
<accession>A0A815L182</accession>
<gene>
    <name evidence="2" type="ORF">QVE165_LOCUS36705</name>
</gene>
<evidence type="ECO:0000313" key="3">
    <source>
        <dbReference type="Proteomes" id="UP000663832"/>
    </source>
</evidence>
<protein>
    <submittedName>
        <fullName evidence="2">Uncharacterized protein</fullName>
    </submittedName>
</protein>
<evidence type="ECO:0000313" key="2">
    <source>
        <dbReference type="EMBL" id="CAF1400097.1"/>
    </source>
</evidence>
<evidence type="ECO:0000256" key="1">
    <source>
        <dbReference type="SAM" id="MobiDB-lite"/>
    </source>
</evidence>
<comment type="caution">
    <text evidence="2">The sequence shown here is derived from an EMBL/GenBank/DDBJ whole genome shotgun (WGS) entry which is preliminary data.</text>
</comment>
<feature type="region of interest" description="Disordered" evidence="1">
    <location>
        <begin position="309"/>
        <end position="328"/>
    </location>
</feature>
<proteinExistence type="predicted"/>
<sequence length="520" mass="59798">MESYNHSANRKRKLSKSKQQQEDLKRKTNCFGRCYTRKKHENIPIEKEKILEESNADKIRNEQVVSIPYLTRSPLYNETTFCPKTTESFYDPCIECTVQYGPDIYENLSRNFQSINKELNDSNKSISMEQFDIFPNEIKNNVNSFVNNIIGDGVDRISEIIRTNTSDQYREKEFIIDNKLSTHSEHKYSGLVFEKQRVKKTSQTSHRSSVDLPGNDTSSRPNVLGYDWNLATNFDQENSSRNQEPYNWDYQWPSSSVGSTSKIHLIDNCINNTKIFPSDNSSINSSYSITSVLVSNKPQNSNISLNISHQQKSSSNLSQENNPLPTINSSHVQLSRTIVNEKDQRVLTEINTKQSENIISMNTEDQIIPTKINNTVASVHSTYNDIMNIWRYLFERFLNFMLPSTHNTTDENINLSSSIITSNTHSWSTLTSVETQNMNQSDNIGPWWGRRDVDDQTPATFIFTNEPLNTWYSLGMIAHNRQMDTSIKNRLCYSKYCSYPKTCHCCSTSSINLNNCSSSS</sequence>